<keyword evidence="14" id="KW-1185">Reference proteome</keyword>
<keyword evidence="3" id="KW-1003">Cell membrane</keyword>
<feature type="transmembrane region" description="Helical" evidence="12">
    <location>
        <begin position="68"/>
        <end position="87"/>
    </location>
</feature>
<feature type="transmembrane region" description="Helical" evidence="12">
    <location>
        <begin position="389"/>
        <end position="407"/>
    </location>
</feature>
<keyword evidence="5" id="KW-0762">Sugar transport</keyword>
<feature type="transmembrane region" description="Helical" evidence="12">
    <location>
        <begin position="363"/>
        <end position="382"/>
    </location>
</feature>
<evidence type="ECO:0000256" key="8">
    <source>
        <dbReference type="ARBA" id="ARBA00023136"/>
    </source>
</evidence>
<dbReference type="InterPro" id="IPR001851">
    <property type="entry name" value="ABC_transp_permease"/>
</dbReference>
<protein>
    <recommendedName>
        <fullName evidence="10">Xylose transport system permease protein XylH</fullName>
    </recommendedName>
</protein>
<feature type="transmembrane region" description="Helical" evidence="12">
    <location>
        <begin position="178"/>
        <end position="197"/>
    </location>
</feature>
<feature type="compositionally biased region" description="Polar residues" evidence="11">
    <location>
        <begin position="1"/>
        <end position="12"/>
    </location>
</feature>
<feature type="transmembrane region" description="Helical" evidence="12">
    <location>
        <begin position="413"/>
        <end position="432"/>
    </location>
</feature>
<evidence type="ECO:0000256" key="5">
    <source>
        <dbReference type="ARBA" id="ARBA00022597"/>
    </source>
</evidence>
<evidence type="ECO:0000256" key="9">
    <source>
        <dbReference type="ARBA" id="ARBA00035611"/>
    </source>
</evidence>
<name>A0A918PY88_9ACTN</name>
<evidence type="ECO:0000256" key="10">
    <source>
        <dbReference type="ARBA" id="ARBA00035686"/>
    </source>
</evidence>
<feature type="transmembrane region" description="Helical" evidence="12">
    <location>
        <begin position="330"/>
        <end position="351"/>
    </location>
</feature>
<gene>
    <name evidence="13" type="ORF">GCM10010365_52950</name>
</gene>
<evidence type="ECO:0000256" key="6">
    <source>
        <dbReference type="ARBA" id="ARBA00022692"/>
    </source>
</evidence>
<keyword evidence="2" id="KW-0813">Transport</keyword>
<dbReference type="GO" id="GO:0005886">
    <property type="term" value="C:plasma membrane"/>
    <property type="evidence" value="ECO:0007669"/>
    <property type="project" value="UniProtKB-SubCell"/>
</dbReference>
<proteinExistence type="predicted"/>
<feature type="transmembrane region" description="Helical" evidence="12">
    <location>
        <begin position="150"/>
        <end position="171"/>
    </location>
</feature>
<feature type="transmembrane region" description="Helical" evidence="12">
    <location>
        <begin position="127"/>
        <end position="144"/>
    </location>
</feature>
<keyword evidence="6 12" id="KW-0812">Transmembrane</keyword>
<keyword evidence="4" id="KW-0997">Cell inner membrane</keyword>
<dbReference type="CDD" id="cd06579">
    <property type="entry name" value="TM_PBP1_transp_AraH_like"/>
    <property type="match status" value="1"/>
</dbReference>
<dbReference type="AlphaFoldDB" id="A0A918PY88"/>
<accession>A0A918PY88</accession>
<evidence type="ECO:0000256" key="12">
    <source>
        <dbReference type="SAM" id="Phobius"/>
    </source>
</evidence>
<evidence type="ECO:0000313" key="13">
    <source>
        <dbReference type="EMBL" id="GGZ26060.1"/>
    </source>
</evidence>
<dbReference type="Pfam" id="PF02653">
    <property type="entry name" value="BPD_transp_2"/>
    <property type="match status" value="1"/>
</dbReference>
<evidence type="ECO:0000256" key="1">
    <source>
        <dbReference type="ARBA" id="ARBA00004651"/>
    </source>
</evidence>
<organism evidence="13 14">
    <name type="scientific">Streptomyces poonensis</name>
    <dbReference type="NCBI Taxonomy" id="68255"/>
    <lineage>
        <taxon>Bacteria</taxon>
        <taxon>Bacillati</taxon>
        <taxon>Actinomycetota</taxon>
        <taxon>Actinomycetes</taxon>
        <taxon>Kitasatosporales</taxon>
        <taxon>Streptomycetaceae</taxon>
        <taxon>Streptomyces</taxon>
    </lineage>
</organism>
<feature type="region of interest" description="Disordered" evidence="11">
    <location>
        <begin position="1"/>
        <end position="28"/>
    </location>
</feature>
<evidence type="ECO:0000313" key="14">
    <source>
        <dbReference type="Proteomes" id="UP000622166"/>
    </source>
</evidence>
<evidence type="ECO:0000256" key="7">
    <source>
        <dbReference type="ARBA" id="ARBA00022989"/>
    </source>
</evidence>
<dbReference type="Proteomes" id="UP000622166">
    <property type="component" value="Unassembled WGS sequence"/>
</dbReference>
<dbReference type="PANTHER" id="PTHR32196:SF32">
    <property type="entry name" value="XYLOSE TRANSPORT SYSTEM PERMEASE PROTEIN XYLH"/>
    <property type="match status" value="1"/>
</dbReference>
<feature type="transmembrane region" description="Helical" evidence="12">
    <location>
        <begin position="99"/>
        <end position="120"/>
    </location>
</feature>
<comment type="caution">
    <text evidence="13">The sequence shown here is derived from an EMBL/GenBank/DDBJ whole genome shotgun (WGS) entry which is preliminary data.</text>
</comment>
<keyword evidence="7 12" id="KW-1133">Transmembrane helix</keyword>
<evidence type="ECO:0000256" key="3">
    <source>
        <dbReference type="ARBA" id="ARBA00022475"/>
    </source>
</evidence>
<dbReference type="PANTHER" id="PTHR32196">
    <property type="entry name" value="ABC TRANSPORTER PERMEASE PROTEIN YPHD-RELATED-RELATED"/>
    <property type="match status" value="1"/>
</dbReference>
<reference evidence="13" key="2">
    <citation type="submission" date="2020-09" db="EMBL/GenBank/DDBJ databases">
        <authorList>
            <person name="Sun Q."/>
            <person name="Ohkuma M."/>
        </authorList>
    </citation>
    <scope>NUCLEOTIDE SEQUENCE</scope>
    <source>
        <strain evidence="13">JCM 4815</strain>
    </source>
</reference>
<feature type="transmembrane region" description="Helical" evidence="12">
    <location>
        <begin position="260"/>
        <end position="278"/>
    </location>
</feature>
<reference evidence="13" key="1">
    <citation type="journal article" date="2014" name="Int. J. Syst. Evol. Microbiol.">
        <title>Complete genome sequence of Corynebacterium casei LMG S-19264T (=DSM 44701T), isolated from a smear-ripened cheese.</title>
        <authorList>
            <consortium name="US DOE Joint Genome Institute (JGI-PGF)"/>
            <person name="Walter F."/>
            <person name="Albersmeier A."/>
            <person name="Kalinowski J."/>
            <person name="Ruckert C."/>
        </authorList>
    </citation>
    <scope>NUCLEOTIDE SEQUENCE</scope>
    <source>
        <strain evidence="13">JCM 4815</strain>
    </source>
</reference>
<comment type="function">
    <text evidence="9">Part of the binding-protein-dependent transport system for D-xylose. Probably responsible for the translocation of the substrate across the membrane.</text>
</comment>
<comment type="subcellular location">
    <subcellularLocation>
        <location evidence="1">Cell membrane</location>
        <topology evidence="1">Multi-pass membrane protein</topology>
    </subcellularLocation>
</comment>
<keyword evidence="8 12" id="KW-0472">Membrane</keyword>
<dbReference type="GO" id="GO:0022857">
    <property type="term" value="F:transmembrane transporter activity"/>
    <property type="evidence" value="ECO:0007669"/>
    <property type="project" value="InterPro"/>
</dbReference>
<dbReference type="EMBL" id="BMVW01000012">
    <property type="protein sequence ID" value="GGZ26060.1"/>
    <property type="molecule type" value="Genomic_DNA"/>
</dbReference>
<evidence type="ECO:0000256" key="11">
    <source>
        <dbReference type="SAM" id="MobiDB-lite"/>
    </source>
</evidence>
<feature type="transmembrane region" description="Helical" evidence="12">
    <location>
        <begin position="217"/>
        <end position="239"/>
    </location>
</feature>
<feature type="transmembrane region" description="Helical" evidence="12">
    <location>
        <begin position="284"/>
        <end position="302"/>
    </location>
</feature>
<evidence type="ECO:0000256" key="4">
    <source>
        <dbReference type="ARBA" id="ARBA00022519"/>
    </source>
</evidence>
<sequence>MSTDKTSANVQKTKVEKTSAAKQDAPAVENPEAAAAAVTAVDPRLLVREQGLAGYIGEFKRKMRAGELGSLPVIVGLIIICVVFQSLNSAFLSAENLSNITITMVGTGMISVGIVFVLLLGEIDLSVGSVSGASSAIAAVLAVNQGMPEWLAVLMAIAAGAVIGALHGFFFAVLGAPAFAVTLAGLLFWLGFMLQMLGENGTINLDSDGLIGQLTTYHFSDIAAAYGLAAVVTAVFFLTGFLGNRRREAAGVPSRPMSDLILRTALLAVVSFAAAFMYNQYKGLPLATVIFLVFLVATDFLLRRTAYGRKVFALGGSVEASRRAGINVTAIRISVFAISGGFAAMGGLFLASKIASANQSAGAGDLLMNAIAAAVIGGTSLFGGRGRTWNALLGVMVIVSIQYGLQLESIAEPVKYMITAGVLLTTVVIDSITRKTQKTAGRA</sequence>
<evidence type="ECO:0000256" key="2">
    <source>
        <dbReference type="ARBA" id="ARBA00022448"/>
    </source>
</evidence>